<name>A0A8D2P416_ZOSLA</name>
<feature type="compositionally biased region" description="Basic residues" evidence="1">
    <location>
        <begin position="87"/>
        <end position="96"/>
    </location>
</feature>
<feature type="compositionally biased region" description="Basic residues" evidence="1">
    <location>
        <begin position="41"/>
        <end position="52"/>
    </location>
</feature>
<evidence type="ECO:0000313" key="2">
    <source>
        <dbReference type="Ensembl" id="ENSZLMP00000007684.1"/>
    </source>
</evidence>
<organism evidence="2 3">
    <name type="scientific">Zosterops lateralis melanops</name>
    <dbReference type="NCBI Taxonomy" id="1220523"/>
    <lineage>
        <taxon>Eukaryota</taxon>
        <taxon>Metazoa</taxon>
        <taxon>Chordata</taxon>
        <taxon>Craniata</taxon>
        <taxon>Vertebrata</taxon>
        <taxon>Euteleostomi</taxon>
        <taxon>Archelosauria</taxon>
        <taxon>Archosauria</taxon>
        <taxon>Dinosauria</taxon>
        <taxon>Saurischia</taxon>
        <taxon>Theropoda</taxon>
        <taxon>Coelurosauria</taxon>
        <taxon>Aves</taxon>
        <taxon>Neognathae</taxon>
        <taxon>Neoaves</taxon>
        <taxon>Telluraves</taxon>
        <taxon>Australaves</taxon>
        <taxon>Passeriformes</taxon>
        <taxon>Sylvioidea</taxon>
        <taxon>Zosteropidae</taxon>
        <taxon>Zosterops</taxon>
    </lineage>
</organism>
<evidence type="ECO:0000313" key="3">
    <source>
        <dbReference type="Proteomes" id="UP000694401"/>
    </source>
</evidence>
<protein>
    <submittedName>
        <fullName evidence="2">Uncharacterized protein</fullName>
    </submittedName>
</protein>
<reference evidence="2" key="1">
    <citation type="submission" date="2025-08" db="UniProtKB">
        <authorList>
            <consortium name="Ensembl"/>
        </authorList>
    </citation>
    <scope>IDENTIFICATION</scope>
</reference>
<proteinExistence type="predicted"/>
<feature type="region of interest" description="Disordered" evidence="1">
    <location>
        <begin position="1"/>
        <end position="55"/>
    </location>
</feature>
<keyword evidence="3" id="KW-1185">Reference proteome</keyword>
<evidence type="ECO:0000256" key="1">
    <source>
        <dbReference type="SAM" id="MobiDB-lite"/>
    </source>
</evidence>
<dbReference type="AlphaFoldDB" id="A0A8D2P416"/>
<dbReference type="Proteomes" id="UP000694401">
    <property type="component" value="Unassembled WGS sequence"/>
</dbReference>
<accession>A0A8D2P416</accession>
<sequence length="106" mass="12569">MSLRRIFSRQSHTNPILCPTLPTSFRNRRPHISPPNPTARNRIKQPSRHPIRLRQNPIPPILLYQRHPRLRTYIHRTSLCSPIRSQLTRRPRKFHARQPPGNTTAH</sequence>
<reference evidence="2" key="2">
    <citation type="submission" date="2025-09" db="UniProtKB">
        <authorList>
            <consortium name="Ensembl"/>
        </authorList>
    </citation>
    <scope>IDENTIFICATION</scope>
</reference>
<feature type="region of interest" description="Disordered" evidence="1">
    <location>
        <begin position="83"/>
        <end position="106"/>
    </location>
</feature>
<dbReference type="Ensembl" id="ENSZLMT00000007901.1">
    <property type="protein sequence ID" value="ENSZLMP00000007684.1"/>
    <property type="gene ID" value="ENSZLMG00000005434.1"/>
</dbReference>